<accession>A0A4Z2EJ29</accession>
<evidence type="ECO:0000313" key="2">
    <source>
        <dbReference type="Proteomes" id="UP000314294"/>
    </source>
</evidence>
<sequence length="62" mass="6932">MLHVITRLGGSIGPAVRGVSAQRSLTHSWMPLKKDPKSPIMPRNSTRLRFFTMNSSQTLEIP</sequence>
<dbReference type="EMBL" id="SRLO01006408">
    <property type="protein sequence ID" value="TNN28809.1"/>
    <property type="molecule type" value="Genomic_DNA"/>
</dbReference>
<name>A0A4Z2EJ29_9TELE</name>
<reference evidence="1 2" key="1">
    <citation type="submission" date="2019-03" db="EMBL/GenBank/DDBJ databases">
        <title>First draft genome of Liparis tanakae, snailfish: a comprehensive survey of snailfish specific genes.</title>
        <authorList>
            <person name="Kim W."/>
            <person name="Song I."/>
            <person name="Jeong J.-H."/>
            <person name="Kim D."/>
            <person name="Kim S."/>
            <person name="Ryu S."/>
            <person name="Song J.Y."/>
            <person name="Lee S.K."/>
        </authorList>
    </citation>
    <scope>NUCLEOTIDE SEQUENCE [LARGE SCALE GENOMIC DNA]</scope>
    <source>
        <tissue evidence="1">Muscle</tissue>
    </source>
</reference>
<gene>
    <name evidence="1" type="ORF">EYF80_061044</name>
</gene>
<evidence type="ECO:0000313" key="1">
    <source>
        <dbReference type="EMBL" id="TNN28809.1"/>
    </source>
</evidence>
<proteinExistence type="predicted"/>
<protein>
    <submittedName>
        <fullName evidence="1">Uncharacterized protein</fullName>
    </submittedName>
</protein>
<comment type="caution">
    <text evidence="1">The sequence shown here is derived from an EMBL/GenBank/DDBJ whole genome shotgun (WGS) entry which is preliminary data.</text>
</comment>
<organism evidence="1 2">
    <name type="scientific">Liparis tanakae</name>
    <name type="common">Tanaka's snailfish</name>
    <dbReference type="NCBI Taxonomy" id="230148"/>
    <lineage>
        <taxon>Eukaryota</taxon>
        <taxon>Metazoa</taxon>
        <taxon>Chordata</taxon>
        <taxon>Craniata</taxon>
        <taxon>Vertebrata</taxon>
        <taxon>Euteleostomi</taxon>
        <taxon>Actinopterygii</taxon>
        <taxon>Neopterygii</taxon>
        <taxon>Teleostei</taxon>
        <taxon>Neoteleostei</taxon>
        <taxon>Acanthomorphata</taxon>
        <taxon>Eupercaria</taxon>
        <taxon>Perciformes</taxon>
        <taxon>Cottioidei</taxon>
        <taxon>Cottales</taxon>
        <taxon>Liparidae</taxon>
        <taxon>Liparis</taxon>
    </lineage>
</organism>
<keyword evidence="2" id="KW-1185">Reference proteome</keyword>
<dbReference type="AlphaFoldDB" id="A0A4Z2EJ29"/>
<dbReference type="Proteomes" id="UP000314294">
    <property type="component" value="Unassembled WGS sequence"/>
</dbReference>